<keyword evidence="3" id="KW-1185">Reference proteome</keyword>
<dbReference type="PANTHER" id="PTHR43431">
    <property type="entry name" value="OXIDOREDUCTASE, SHORT CHAIN DEHYDROGENASE/REDUCTASE FAMILY (AFU_ORTHOLOGUE AFUA_5G14000)"/>
    <property type="match status" value="1"/>
</dbReference>
<dbReference type="EMBL" id="CP026107">
    <property type="protein sequence ID" value="AUT74941.1"/>
    <property type="molecule type" value="Genomic_DNA"/>
</dbReference>
<evidence type="ECO:0000313" key="4">
    <source>
        <dbReference type="Proteomes" id="UP000236649"/>
    </source>
</evidence>
<dbReference type="InterPro" id="IPR002347">
    <property type="entry name" value="SDR_fam"/>
</dbReference>
<dbReference type="EMBL" id="AKAU01000257">
    <property type="protein sequence ID" value="EIM94906.1"/>
    <property type="molecule type" value="Genomic_DNA"/>
</dbReference>
<dbReference type="PANTHER" id="PTHR43431:SF7">
    <property type="entry name" value="OXIDOREDUCTASE, SHORT CHAIN DEHYDROGENASE_REDUCTASE FAMILY (AFU_ORTHOLOGUE AFUA_5G14000)"/>
    <property type="match status" value="1"/>
</dbReference>
<dbReference type="RefSeq" id="WP_009770092.1">
    <property type="nucleotide sequence ID" value="NZ_AKAU01000257.1"/>
</dbReference>
<dbReference type="PRINTS" id="PR00081">
    <property type="entry name" value="GDHRDH"/>
</dbReference>
<reference evidence="1 4" key="2">
    <citation type="submission" date="2018-01" db="EMBL/GenBank/DDBJ databases">
        <title>Species boundaries and ecological features among Paraburkholderia terrae DSMZ17804T, P. hospita DSMZ17164T and P. caribensis DSMZ13236T.</title>
        <authorList>
            <person name="Pratama A.A."/>
        </authorList>
    </citation>
    <scope>NUCLEOTIDE SEQUENCE [LARGE SCALE GENOMIC DNA]</scope>
    <source>
        <strain evidence="1 4">DSM 17164</strain>
    </source>
</reference>
<protein>
    <submittedName>
        <fullName evidence="1">Glucose 1-dehydrogenase</fullName>
    </submittedName>
    <submittedName>
        <fullName evidence="2">Short-chain dehydrogenase/reductase family oxidoreductase</fullName>
    </submittedName>
</protein>
<organism evidence="1 4">
    <name type="scientific">Paraburkholderia hospita</name>
    <dbReference type="NCBI Taxonomy" id="169430"/>
    <lineage>
        <taxon>Bacteria</taxon>
        <taxon>Pseudomonadati</taxon>
        <taxon>Pseudomonadota</taxon>
        <taxon>Betaproteobacteria</taxon>
        <taxon>Burkholderiales</taxon>
        <taxon>Burkholderiaceae</taxon>
        <taxon>Paraburkholderia</taxon>
    </lineage>
</organism>
<dbReference type="Gene3D" id="3.40.50.720">
    <property type="entry name" value="NAD(P)-binding Rossmann-like Domain"/>
    <property type="match status" value="1"/>
</dbReference>
<sequence>MSISAETHTTDRSKAVVIGVGPEHGLGAGLSRRFAAEGRHVIIAGRTEAKIERVRESIVEAGGSASAVVMDVTREADVIRLFDIAMQADENGGSADLVAYNAGNNQPLDLRTMEADVFESFWRLNCFGGFLVGREAARRFTPLGRGSILFSGATGALRGMPNYAHFASSKAGLRMLAQSMAREFGPLGLHVAHVVIDGGIDGERVHTRFAEHVKHKGADGLLDIDAIADAFWSLHGQHRSAWTHELDLRPFKESF</sequence>
<dbReference type="KEGG" id="phs:C2L64_42920"/>
<dbReference type="Proteomes" id="UP000004980">
    <property type="component" value="Unassembled WGS sequence"/>
</dbReference>
<accession>A0AAN1JJF7</accession>
<dbReference type="SUPFAM" id="SSF51735">
    <property type="entry name" value="NAD(P)-binding Rossmann-fold domains"/>
    <property type="match status" value="1"/>
</dbReference>
<evidence type="ECO:0000313" key="3">
    <source>
        <dbReference type="Proteomes" id="UP000004980"/>
    </source>
</evidence>
<gene>
    <name evidence="1" type="ORF">C2L64_42920</name>
    <name evidence="2" type="ORF">WQE_41584</name>
</gene>
<reference evidence="2 3" key="1">
    <citation type="journal article" date="2012" name="J. Bacteriol.">
        <title>Draft Genome Sequence of the Soil Bacterium Burkholderia terrae Strain BS001, Which Interacts with Fungal Surface Structures.</title>
        <authorList>
            <person name="Nazir R."/>
            <person name="Hansen M.A."/>
            <person name="Sorensen S."/>
            <person name="van Elsas J.D."/>
        </authorList>
    </citation>
    <scope>NUCLEOTIDE SEQUENCE [LARGE SCALE GENOMIC DNA]</scope>
    <source>
        <strain evidence="2 3">BS001</strain>
    </source>
</reference>
<proteinExistence type="predicted"/>
<name>A0AAN1JJF7_9BURK</name>
<dbReference type="Proteomes" id="UP000236649">
    <property type="component" value="Chromosome 3"/>
</dbReference>
<dbReference type="AlphaFoldDB" id="A0AAN1JJF7"/>
<dbReference type="Pfam" id="PF00106">
    <property type="entry name" value="adh_short"/>
    <property type="match status" value="1"/>
</dbReference>
<dbReference type="InterPro" id="IPR036291">
    <property type="entry name" value="NAD(P)-bd_dom_sf"/>
</dbReference>
<evidence type="ECO:0000313" key="2">
    <source>
        <dbReference type="EMBL" id="EIM94906.1"/>
    </source>
</evidence>
<dbReference type="GeneID" id="55535060"/>
<evidence type="ECO:0000313" key="1">
    <source>
        <dbReference type="EMBL" id="AUT74941.1"/>
    </source>
</evidence>